<dbReference type="PRINTS" id="PR00702">
    <property type="entry name" value="ACRIFLAVINRP"/>
</dbReference>
<feature type="transmembrane region" description="Helical" evidence="1">
    <location>
        <begin position="914"/>
        <end position="935"/>
    </location>
</feature>
<protein>
    <submittedName>
        <fullName evidence="2">Efflux RND transporter permease subunit</fullName>
    </submittedName>
</protein>
<dbReference type="Gene3D" id="3.30.70.1440">
    <property type="entry name" value="Multidrug efflux transporter AcrB pore domain"/>
    <property type="match status" value="1"/>
</dbReference>
<evidence type="ECO:0000256" key="1">
    <source>
        <dbReference type="SAM" id="Phobius"/>
    </source>
</evidence>
<feature type="transmembrane region" description="Helical" evidence="1">
    <location>
        <begin position="470"/>
        <end position="497"/>
    </location>
</feature>
<dbReference type="EMBL" id="JAESVN010000003">
    <property type="protein sequence ID" value="MBL4917158.1"/>
    <property type="molecule type" value="Genomic_DNA"/>
</dbReference>
<dbReference type="Proteomes" id="UP000648908">
    <property type="component" value="Unassembled WGS sequence"/>
</dbReference>
<feature type="transmembrane region" description="Helical" evidence="1">
    <location>
        <begin position="24"/>
        <end position="44"/>
    </location>
</feature>
<dbReference type="GO" id="GO:0005886">
    <property type="term" value="C:plasma membrane"/>
    <property type="evidence" value="ECO:0007669"/>
    <property type="project" value="TreeGrafter"/>
</dbReference>
<dbReference type="RefSeq" id="WP_202687988.1">
    <property type="nucleotide sequence ID" value="NZ_JAESVN010000003.1"/>
</dbReference>
<dbReference type="PANTHER" id="PTHR32063:SF14">
    <property type="entry name" value="BLL4319 PROTEIN"/>
    <property type="match status" value="1"/>
</dbReference>
<feature type="transmembrane region" description="Helical" evidence="1">
    <location>
        <begin position="855"/>
        <end position="873"/>
    </location>
</feature>
<accession>A0A8K0VBG4</accession>
<feature type="transmembrane region" description="Helical" evidence="1">
    <location>
        <begin position="518"/>
        <end position="548"/>
    </location>
</feature>
<evidence type="ECO:0000313" key="2">
    <source>
        <dbReference type="EMBL" id="MBL4917158.1"/>
    </source>
</evidence>
<feature type="transmembrane region" description="Helical" evidence="1">
    <location>
        <begin position="367"/>
        <end position="387"/>
    </location>
</feature>
<sequence length="1037" mass="110197">MSNGNLIRSAAQTSGTALFVRRPILALVLNTLIVLAGVAGLLGAEIREMPDVDRPVVTVTTEFVGAAPETIDREITSLIEGAAGRVAGVKSISSSSRFGRSRVTMEFGDGVDLDVAATDARDSIARISGQLPEGAEDPRVIKADANADAVMRIAVTSPRRTPQDLTNLVTDLVEDRLLSAPGVADIQVYGDRDEVFRIDIDLLQLASRGLTLADVRTAVRNVSFDAPAGALSAENQSIVVRTTASISTPDQFEALEIAGNVKLGDVARVTLGPSPGESVLRANSATGIGIGIIRQAQSNTLEISSAVRATIDEVQQILPADVSIFVTSDDATFIEGAIREVVSTLGMAVLIVVAVIYLFLRDIRATIIPALTMPVALIGTLAAVWMVGFSVNILTLLALVLATGMVVDDAIVVLENIVRRRNEGMGARAAAVLGTQQVFFAVITTTATLAAVFIPISFLPGQAGGLFREFGFTLAMAVMLSSVVALTLCPVLASRLLTEPEPVTRRGPMVRLGDALSALYRATLVFALKIPLIVLMVGLLFGVTAILMSGEIRQELTPQEDRSVMLLSVTTPQGVSLDYTTGKMREIEDVMQPLRDSGEVTNVFSISGSGGQDNRGFMVLALANWEDRSRSQQDIAADMNQRLGGLIGLRAFAIQPNSLGIRGAGRGLRFALVGSNYDRLGAEAAQLVELLEQNPAMGQVRLEYDTTQPQLFIEVDRTRASDLGVNIDGLGEALQAVLDGRTVGTVFIDDRSHDVKLISTADPVRDPGDLERIFVQTAEGQMVPISSFVRLEERAVAPELTRETQMRSVEISAGLTPELSLGDALEEVQRIVAETLPAESRIVPLAEAATLNETSAGLLVVFGFAILVVFLVLSAQFESFISAIIVMATVPLGLACAVFAMLLTGGSLNVYSQIGLVLLVGIMAKNGILIVEFANQLRDAGKSVHESIMEASTIRLRPVMMTMASTVLGGLPLVMSFGAGAEAREALGWIIVGGLGLATIATLYITPVAYLLLAGWTTPKAEEEARLIRELERAERI</sequence>
<proteinExistence type="predicted"/>
<feature type="transmembrane region" description="Helical" evidence="1">
    <location>
        <begin position="438"/>
        <end position="458"/>
    </location>
</feature>
<keyword evidence="1" id="KW-0472">Membrane</keyword>
<dbReference type="SUPFAM" id="SSF82693">
    <property type="entry name" value="Multidrug efflux transporter AcrB pore domain, PN1, PN2, PC1 and PC2 subdomains"/>
    <property type="match status" value="4"/>
</dbReference>
<feature type="transmembrane region" description="Helical" evidence="1">
    <location>
        <begin position="880"/>
        <end position="902"/>
    </location>
</feature>
<keyword evidence="1" id="KW-0812">Transmembrane</keyword>
<gene>
    <name evidence="2" type="ORF">JL811_07975</name>
</gene>
<dbReference type="GO" id="GO:0042910">
    <property type="term" value="F:xenobiotic transmembrane transporter activity"/>
    <property type="evidence" value="ECO:0007669"/>
    <property type="project" value="TreeGrafter"/>
</dbReference>
<dbReference type="Pfam" id="PF00873">
    <property type="entry name" value="ACR_tran"/>
    <property type="match status" value="1"/>
</dbReference>
<organism evidence="2 3">
    <name type="scientific">Szabonella alba</name>
    <dbReference type="NCBI Taxonomy" id="2804194"/>
    <lineage>
        <taxon>Bacteria</taxon>
        <taxon>Pseudomonadati</taxon>
        <taxon>Pseudomonadota</taxon>
        <taxon>Alphaproteobacteria</taxon>
        <taxon>Rhodobacterales</taxon>
        <taxon>Paracoccaceae</taxon>
        <taxon>Szabonella</taxon>
    </lineage>
</organism>
<dbReference type="Gene3D" id="1.20.1640.10">
    <property type="entry name" value="Multidrug efflux transporter AcrB transmembrane domain"/>
    <property type="match status" value="2"/>
</dbReference>
<dbReference type="Gene3D" id="3.30.2090.10">
    <property type="entry name" value="Multidrug efflux transporter AcrB TolC docking domain, DN and DC subdomains"/>
    <property type="match status" value="2"/>
</dbReference>
<evidence type="ECO:0000313" key="3">
    <source>
        <dbReference type="Proteomes" id="UP000648908"/>
    </source>
</evidence>
<keyword evidence="1" id="KW-1133">Transmembrane helix</keyword>
<feature type="transmembrane region" description="Helical" evidence="1">
    <location>
        <begin position="393"/>
        <end position="418"/>
    </location>
</feature>
<dbReference type="Gene3D" id="3.30.70.1320">
    <property type="entry name" value="Multidrug efflux transporter AcrB pore domain like"/>
    <property type="match status" value="1"/>
</dbReference>
<reference evidence="2" key="1">
    <citation type="submission" date="2021-01" db="EMBL/GenBank/DDBJ databases">
        <title>Tabrizicola alba sp. nov. a motile alkaliphilic bacterium isolated from a soda lake.</title>
        <authorList>
            <person name="Szuroczki S."/>
            <person name="Abbaszade G."/>
            <person name="Schumann P."/>
            <person name="Toth E."/>
        </authorList>
    </citation>
    <scope>NUCLEOTIDE SEQUENCE</scope>
    <source>
        <strain evidence="2">DMG-N-6</strain>
    </source>
</reference>
<feature type="transmembrane region" description="Helical" evidence="1">
    <location>
        <begin position="341"/>
        <end position="360"/>
    </location>
</feature>
<dbReference type="InterPro" id="IPR027463">
    <property type="entry name" value="AcrB_DN_DC_subdom"/>
</dbReference>
<feature type="transmembrane region" description="Helical" evidence="1">
    <location>
        <begin position="987"/>
        <end position="1013"/>
    </location>
</feature>
<dbReference type="PANTHER" id="PTHR32063">
    <property type="match status" value="1"/>
</dbReference>
<dbReference type="SUPFAM" id="SSF82714">
    <property type="entry name" value="Multidrug efflux transporter AcrB TolC docking domain, DN and DC subdomains"/>
    <property type="match status" value="2"/>
</dbReference>
<keyword evidence="3" id="KW-1185">Reference proteome</keyword>
<feature type="transmembrane region" description="Helical" evidence="1">
    <location>
        <begin position="956"/>
        <end position="975"/>
    </location>
</feature>
<dbReference type="InterPro" id="IPR001036">
    <property type="entry name" value="Acrflvin-R"/>
</dbReference>
<dbReference type="SUPFAM" id="SSF82866">
    <property type="entry name" value="Multidrug efflux transporter AcrB transmembrane domain"/>
    <property type="match status" value="2"/>
</dbReference>
<dbReference type="Gene3D" id="3.30.70.1430">
    <property type="entry name" value="Multidrug efflux transporter AcrB pore domain"/>
    <property type="match status" value="2"/>
</dbReference>
<comment type="caution">
    <text evidence="2">The sequence shown here is derived from an EMBL/GenBank/DDBJ whole genome shotgun (WGS) entry which is preliminary data.</text>
</comment>
<dbReference type="AlphaFoldDB" id="A0A8K0VBG4"/>
<name>A0A8K0VBG4_9RHOB</name>